<dbReference type="Proteomes" id="UP001175271">
    <property type="component" value="Unassembled WGS sequence"/>
</dbReference>
<keyword evidence="1" id="KW-0732">Signal</keyword>
<accession>A0AA39M3Y6</accession>
<organism evidence="2 3">
    <name type="scientific">Steinernema hermaphroditum</name>
    <dbReference type="NCBI Taxonomy" id="289476"/>
    <lineage>
        <taxon>Eukaryota</taxon>
        <taxon>Metazoa</taxon>
        <taxon>Ecdysozoa</taxon>
        <taxon>Nematoda</taxon>
        <taxon>Chromadorea</taxon>
        <taxon>Rhabditida</taxon>
        <taxon>Tylenchina</taxon>
        <taxon>Panagrolaimomorpha</taxon>
        <taxon>Strongyloidoidea</taxon>
        <taxon>Steinernematidae</taxon>
        <taxon>Steinernema</taxon>
    </lineage>
</organism>
<feature type="signal peptide" evidence="1">
    <location>
        <begin position="1"/>
        <end position="18"/>
    </location>
</feature>
<proteinExistence type="predicted"/>
<protein>
    <submittedName>
        <fullName evidence="2">Uncharacterized protein</fullName>
    </submittedName>
</protein>
<gene>
    <name evidence="2" type="ORF">QR680_014279</name>
</gene>
<evidence type="ECO:0000313" key="2">
    <source>
        <dbReference type="EMBL" id="KAK0419705.1"/>
    </source>
</evidence>
<feature type="chain" id="PRO_5041319353" evidence="1">
    <location>
        <begin position="19"/>
        <end position="144"/>
    </location>
</feature>
<reference evidence="2" key="1">
    <citation type="submission" date="2023-06" db="EMBL/GenBank/DDBJ databases">
        <title>Genomic analysis of the entomopathogenic nematode Steinernema hermaphroditum.</title>
        <authorList>
            <person name="Schwarz E.M."/>
            <person name="Heppert J.K."/>
            <person name="Baniya A."/>
            <person name="Schwartz H.T."/>
            <person name="Tan C.-H."/>
            <person name="Antoshechkin I."/>
            <person name="Sternberg P.W."/>
            <person name="Goodrich-Blair H."/>
            <person name="Dillman A.R."/>
        </authorList>
    </citation>
    <scope>NUCLEOTIDE SEQUENCE</scope>
    <source>
        <strain evidence="2">PS9179</strain>
        <tissue evidence="2">Whole animal</tissue>
    </source>
</reference>
<name>A0AA39M3Y6_9BILA</name>
<comment type="caution">
    <text evidence="2">The sequence shown here is derived from an EMBL/GenBank/DDBJ whole genome shotgun (WGS) entry which is preliminary data.</text>
</comment>
<evidence type="ECO:0000256" key="1">
    <source>
        <dbReference type="SAM" id="SignalP"/>
    </source>
</evidence>
<keyword evidence="3" id="KW-1185">Reference proteome</keyword>
<dbReference type="AlphaFoldDB" id="A0AA39M3Y6"/>
<evidence type="ECO:0000313" key="3">
    <source>
        <dbReference type="Proteomes" id="UP001175271"/>
    </source>
</evidence>
<dbReference type="EMBL" id="JAUCMV010000002">
    <property type="protein sequence ID" value="KAK0419705.1"/>
    <property type="molecule type" value="Genomic_DNA"/>
</dbReference>
<sequence>MRSLAVLLVVLSCHLVAAGETTTTTVSTTTATTTTTTPLPISTCIARVDVLPIFAGQLGQIGFPVGRLPARDVDCEAATVPCYNVTIGNYISFSGCDGQIPFAPNGSSYPTYCKDLRGCLETTLEPLGKTTICCCDSPSCNYHN</sequence>